<feature type="compositionally biased region" description="Low complexity" evidence="1">
    <location>
        <begin position="700"/>
        <end position="720"/>
    </location>
</feature>
<reference evidence="2" key="2">
    <citation type="submission" date="2011-03" db="EMBL/GenBank/DDBJ databases">
        <title>Comparative genomics and transcriptomics of Neospora caninum and Toxoplasma gondii.</title>
        <authorList>
            <person name="Reid A.J."/>
            <person name="Sohal A."/>
            <person name="Harris D."/>
            <person name="Quail M."/>
            <person name="Sanders M."/>
            <person name="Berriman M."/>
            <person name="Wastling J.M."/>
            <person name="Pain A."/>
        </authorList>
    </citation>
    <scope>NUCLEOTIDE SEQUENCE</scope>
    <source>
        <strain evidence="2">Liverpool</strain>
    </source>
</reference>
<dbReference type="OMA" id="KQECAVM"/>
<proteinExistence type="predicted"/>
<dbReference type="InterPro" id="IPR007811">
    <property type="entry name" value="RPC4"/>
</dbReference>
<reference evidence="3" key="4">
    <citation type="journal article" date="2015" name="PLoS ONE">
        <title>Comprehensive Evaluation of Toxoplasma gondii VEG and Neospora caninum LIV Genomes with Tachyzoite Stage Transcriptome and Proteome Defines Novel Transcript Features.</title>
        <authorList>
            <person name="Ramaprasad A."/>
            <person name="Mourier T."/>
            <person name="Naeem R."/>
            <person name="Malas T.B."/>
            <person name="Moussa E."/>
            <person name="Panigrahi A."/>
            <person name="Vermont S.J."/>
            <person name="Otto T.D."/>
            <person name="Wastling J."/>
            <person name="Pain A."/>
        </authorList>
    </citation>
    <scope>NUCLEOTIDE SEQUENCE</scope>
    <source>
        <strain evidence="3">Liverpool</strain>
    </source>
</reference>
<dbReference type="OrthoDB" id="333902at2759"/>
<feature type="region of interest" description="Disordered" evidence="1">
    <location>
        <begin position="592"/>
        <end position="613"/>
    </location>
</feature>
<feature type="region of interest" description="Disordered" evidence="1">
    <location>
        <begin position="627"/>
        <end position="827"/>
    </location>
</feature>
<feature type="region of interest" description="Disordered" evidence="1">
    <location>
        <begin position="193"/>
        <end position="220"/>
    </location>
</feature>
<dbReference type="EMBL" id="LN714487">
    <property type="protein sequence ID" value="CEL70420.1"/>
    <property type="molecule type" value="Genomic_DNA"/>
</dbReference>
<dbReference type="GO" id="GO:0006383">
    <property type="term" value="P:transcription by RNA polymerase III"/>
    <property type="evidence" value="ECO:0007669"/>
    <property type="project" value="InterPro"/>
</dbReference>
<feature type="compositionally biased region" description="Basic and acidic residues" evidence="1">
    <location>
        <begin position="413"/>
        <end position="429"/>
    </location>
</feature>
<feature type="compositionally biased region" description="Basic and acidic residues" evidence="1">
    <location>
        <begin position="336"/>
        <end position="359"/>
    </location>
</feature>
<feature type="compositionally biased region" description="Low complexity" evidence="1">
    <location>
        <begin position="363"/>
        <end position="380"/>
    </location>
</feature>
<dbReference type="eggNOG" id="ENOG502QYT8">
    <property type="taxonomic scope" value="Eukaryota"/>
</dbReference>
<dbReference type="GeneID" id="13441109"/>
<feature type="region of interest" description="Disordered" evidence="1">
    <location>
        <begin position="233"/>
        <end position="295"/>
    </location>
</feature>
<reference evidence="2" key="1">
    <citation type="submission" date="2011-02" db="EMBL/GenBank/DDBJ databases">
        <authorList>
            <person name="Aslett M."/>
        </authorList>
    </citation>
    <scope>NUCLEOTIDE SEQUENCE</scope>
    <source>
        <strain evidence="2">Liverpool</strain>
    </source>
</reference>
<keyword evidence="4" id="KW-1185">Reference proteome</keyword>
<dbReference type="GO" id="GO:0005666">
    <property type="term" value="C:RNA polymerase III complex"/>
    <property type="evidence" value="ECO:0007669"/>
    <property type="project" value="InterPro"/>
</dbReference>
<name>F0VPN1_NEOCL</name>
<feature type="compositionally biased region" description="Basic and acidic residues" evidence="1">
    <location>
        <begin position="32"/>
        <end position="42"/>
    </location>
</feature>
<evidence type="ECO:0000313" key="4">
    <source>
        <dbReference type="Proteomes" id="UP000007494"/>
    </source>
</evidence>
<gene>
    <name evidence="3" type="ORF">BN1204_061020</name>
    <name evidence="2" type="ORF">NCLIV_061020</name>
</gene>
<feature type="compositionally biased region" description="Basic and acidic residues" evidence="1">
    <location>
        <begin position="307"/>
        <end position="319"/>
    </location>
</feature>
<dbReference type="InParanoid" id="F0VPN1"/>
<organism evidence="2 4">
    <name type="scientific">Neospora caninum (strain Liverpool)</name>
    <dbReference type="NCBI Taxonomy" id="572307"/>
    <lineage>
        <taxon>Eukaryota</taxon>
        <taxon>Sar</taxon>
        <taxon>Alveolata</taxon>
        <taxon>Apicomplexa</taxon>
        <taxon>Conoidasida</taxon>
        <taxon>Coccidia</taxon>
        <taxon>Eucoccidiorida</taxon>
        <taxon>Eimeriorina</taxon>
        <taxon>Sarcocystidae</taxon>
        <taxon>Neospora</taxon>
    </lineage>
</organism>
<protein>
    <submittedName>
        <fullName evidence="2">Uncharacterized protein</fullName>
    </submittedName>
</protein>
<evidence type="ECO:0000313" key="3">
    <source>
        <dbReference type="EMBL" id="CEL70420.1"/>
    </source>
</evidence>
<feature type="compositionally biased region" description="Low complexity" evidence="1">
    <location>
        <begin position="95"/>
        <end position="107"/>
    </location>
</feature>
<dbReference type="Proteomes" id="UP000007494">
    <property type="component" value="Chromosome XII"/>
</dbReference>
<dbReference type="Pfam" id="PF05132">
    <property type="entry name" value="RNA_pol_Rpc4"/>
    <property type="match status" value="1"/>
</dbReference>
<reference evidence="4" key="3">
    <citation type="journal article" date="2012" name="PLoS Pathog.">
        <title>Comparative genomics of the apicomplexan parasites Toxoplasma gondii and Neospora caninum: Coccidia differing in host range and transmission strategy.</title>
        <authorList>
            <person name="Reid A.J."/>
            <person name="Vermont S.J."/>
            <person name="Cotton J.A."/>
            <person name="Harris D."/>
            <person name="Hill-Cawthorne G.A."/>
            <person name="Konen-Waisman S."/>
            <person name="Latham S.M."/>
            <person name="Mourier T."/>
            <person name="Norton R."/>
            <person name="Quail M.A."/>
            <person name="Sanders M."/>
            <person name="Shanmugam D."/>
            <person name="Sohal A."/>
            <person name="Wasmuth J.D."/>
            <person name="Brunk B."/>
            <person name="Grigg M.E."/>
            <person name="Howard J.C."/>
            <person name="Parkinson J."/>
            <person name="Roos D.S."/>
            <person name="Trees A.J."/>
            <person name="Berriman M."/>
            <person name="Pain A."/>
            <person name="Wastling J.M."/>
        </authorList>
    </citation>
    <scope>NUCLEOTIDE SEQUENCE [LARGE SCALE GENOMIC DNA]</scope>
    <source>
        <strain evidence="4">Liverpool</strain>
    </source>
</reference>
<dbReference type="GO" id="GO:0003677">
    <property type="term" value="F:DNA binding"/>
    <property type="evidence" value="ECO:0007669"/>
    <property type="project" value="InterPro"/>
</dbReference>
<feature type="compositionally biased region" description="Basic and acidic residues" evidence="1">
    <location>
        <begin position="627"/>
        <end position="654"/>
    </location>
</feature>
<dbReference type="VEuPathDB" id="ToxoDB:NCLIV_061020"/>
<feature type="compositionally biased region" description="Low complexity" evidence="1">
    <location>
        <begin position="782"/>
        <end position="795"/>
    </location>
</feature>
<feature type="compositionally biased region" description="Basic and acidic residues" evidence="1">
    <location>
        <begin position="756"/>
        <end position="775"/>
    </location>
</feature>
<feature type="region of interest" description="Disordered" evidence="1">
    <location>
        <begin position="529"/>
        <end position="556"/>
    </location>
</feature>
<feature type="compositionally biased region" description="Basic and acidic residues" evidence="1">
    <location>
        <begin position="265"/>
        <end position="279"/>
    </location>
</feature>
<feature type="region of interest" description="Disordered" evidence="1">
    <location>
        <begin position="307"/>
        <end position="429"/>
    </location>
</feature>
<evidence type="ECO:0000313" key="2">
    <source>
        <dbReference type="EMBL" id="CBZ55678.1"/>
    </source>
</evidence>
<dbReference type="EMBL" id="FR823393">
    <property type="protein sequence ID" value="CBZ55678.1"/>
    <property type="molecule type" value="Genomic_DNA"/>
</dbReference>
<dbReference type="RefSeq" id="XP_003885704.1">
    <property type="nucleotide sequence ID" value="XM_003885655.1"/>
</dbReference>
<feature type="region of interest" description="Disordered" evidence="1">
    <location>
        <begin position="1"/>
        <end position="112"/>
    </location>
</feature>
<feature type="compositionally biased region" description="Polar residues" evidence="1">
    <location>
        <begin position="1"/>
        <end position="10"/>
    </location>
</feature>
<dbReference type="AlphaFoldDB" id="F0VPN1"/>
<evidence type="ECO:0000256" key="1">
    <source>
        <dbReference type="SAM" id="MobiDB-lite"/>
    </source>
</evidence>
<accession>F0VPN1</accession>
<sequence>MARSAPSSDLSAREAPATGDCELPVDASSSTGRDDGSPRVRPWEGTPGPADSPQPEKGAEKVEVVQPREGLRRRKKLRKVLDSESGADDARDATDTSATSSEEVASDCYGSPLAQAVPEDSLAMQSGAPSQSALGRCLAALPTASLSSEGVLPARWPRPVQSLGDASGLQRADGQSAGIGNACAGASLSAGVVPSAPRSVGTRRSALSSGTVGGLGPLGPSSVVPSLWRGLPSEGGASARGRASVRFTPNLNRVLASPEPSARLSQEKASDSGKKDTKRSAGPGDSSHRLVPGDGFAWTGMILSSQKHQEAVALREKKNAAGQGSASRPALGEQTCKIRPDAPAKDARGQRPGSARDGKGLWAESASSSGRVAAGVSLSAPTKNDVGRERLAGAQGPPDSGGDSPRAVSRPALKRDAPRDGKGTHDDGIVDGRRCWKREFGEELAWGMRASATDGSYLPMSLPFNQKSFPRRSAAAALMAADASGHFLGEPGDSACAESPGFASFMLLQLPRVLPPLDKDAMRRQQVRDRTPQTQALGPVPGVASGAGEKAGTAPAPRAAAFADDPVTLSELPEGAIGRLLVHNSGRVVWCLGGPPEPAEETKKRRRRQRRDFPTCPWEAQVCAEEKAGKGEAKGKGSSSVERRKKEKQTETRRTNGHAMLSGAGLEGTGASKQGVAASDTEGRRARLRRGSVSDNSDNSEGGPEEGLPGSAEAPIVGPGKPEGKGGRRVRRIESSDEEDCKAEKERTAAGSAARGRRESSGGKVDARQVKKEFGEANAILSADGAPGSDAAAPGEVDSETTKSSSLPACAGVRRGDDRRTRARNGSPAEARGSYYFKIDVGCDCIFKQECAVMLKDTREFVFLVAPNGSSSRRTWRNCFSRPRPTTLGVRIAAKSRRRSL</sequence>